<accession>A0A2V3J149</accession>
<proteinExistence type="predicted"/>
<protein>
    <submittedName>
        <fullName evidence="2">Uncharacterized protein</fullName>
    </submittedName>
</protein>
<feature type="region of interest" description="Disordered" evidence="1">
    <location>
        <begin position="308"/>
        <end position="329"/>
    </location>
</feature>
<name>A0A2V3J149_9FLOR</name>
<feature type="region of interest" description="Disordered" evidence="1">
    <location>
        <begin position="389"/>
        <end position="412"/>
    </location>
</feature>
<dbReference type="Proteomes" id="UP000247409">
    <property type="component" value="Unassembled WGS sequence"/>
</dbReference>
<evidence type="ECO:0000256" key="1">
    <source>
        <dbReference type="SAM" id="MobiDB-lite"/>
    </source>
</evidence>
<reference evidence="2 3" key="1">
    <citation type="journal article" date="2018" name="Mol. Biol. Evol.">
        <title>Analysis of the draft genome of the red seaweed Gracilariopsis chorda provides insights into genome size evolution in Rhodophyta.</title>
        <authorList>
            <person name="Lee J."/>
            <person name="Yang E.C."/>
            <person name="Graf L."/>
            <person name="Yang J.H."/>
            <person name="Qiu H."/>
            <person name="Zel Zion U."/>
            <person name="Chan C.X."/>
            <person name="Stephens T.G."/>
            <person name="Weber A.P.M."/>
            <person name="Boo G.H."/>
            <person name="Boo S.M."/>
            <person name="Kim K.M."/>
            <person name="Shin Y."/>
            <person name="Jung M."/>
            <person name="Lee S.J."/>
            <person name="Yim H.S."/>
            <person name="Lee J.H."/>
            <person name="Bhattacharya D."/>
            <person name="Yoon H.S."/>
        </authorList>
    </citation>
    <scope>NUCLEOTIDE SEQUENCE [LARGE SCALE GENOMIC DNA]</scope>
    <source>
        <strain evidence="2 3">SKKU-2015</strain>
        <tissue evidence="2">Whole body</tissue>
    </source>
</reference>
<organism evidence="2 3">
    <name type="scientific">Gracilariopsis chorda</name>
    <dbReference type="NCBI Taxonomy" id="448386"/>
    <lineage>
        <taxon>Eukaryota</taxon>
        <taxon>Rhodophyta</taxon>
        <taxon>Florideophyceae</taxon>
        <taxon>Rhodymeniophycidae</taxon>
        <taxon>Gracilariales</taxon>
        <taxon>Gracilariaceae</taxon>
        <taxon>Gracilariopsis</taxon>
    </lineage>
</organism>
<keyword evidence="3" id="KW-1185">Reference proteome</keyword>
<dbReference type="PANTHER" id="PTHR37508:SF1">
    <property type="entry name" value="TRANSMEMBRANE PROTEIN"/>
    <property type="match status" value="1"/>
</dbReference>
<sequence length="619" mass="67692">MDASVELEKYLAKIVESGKSTTCKLTVNGNTEIYDYTEPPPANSVLVSVSQQVVLGNLTLSNAMRMLDRTADLVFLAYSAAQGCGELTASIFNHQQTLSEAVQREGMSKLDTIAPHVNNLKAYCASLSSSFSSLAEKFSKSSEDIDKMLASDEQHLHDLQNVRTALNDNLNSQKEVIATMSRILGEDASSIKVALSDWDTDYSRARALSFVKALSTGIGYISPLALLRSVGKGSDSGNQKSSTMTSWSQNHEQSSHKPDSEVAAQQQLEAAKANLQAKKQAVDTASQAFDAAQTDLAGKQAAVKMALSEQKGAEEAQTNAFTDSSRRDNDNAASLTRIVEQKKKAVADALKAETEAKNTLSTATKAKNDALDAQRAAQELVTQLQEQIKTGTGEASTRPEAPDTTGQNFEKRVDTEREYYQSLLEAQEKDSELKIDALEQYGQLQYKLTANARDSKKLQTSQTALEMAKYGCNVAFVKLTSAATFWTGMTTFCEQIGTAHLESSIKLKEKFESRSERKDYYHGKQFMKMALKTIAGWKALSIICELFSESAASTYAKIIDNIDNGPSSEEALQTIQSMSTQIREEIGQDKAEADAHQKAIQDKLQRNNYCSEFKSPTTA</sequence>
<feature type="region of interest" description="Disordered" evidence="1">
    <location>
        <begin position="231"/>
        <end position="263"/>
    </location>
</feature>
<evidence type="ECO:0000313" key="2">
    <source>
        <dbReference type="EMBL" id="PXF48045.1"/>
    </source>
</evidence>
<gene>
    <name evidence="2" type="ORF">BWQ96_02236</name>
</gene>
<feature type="compositionally biased region" description="Polar residues" evidence="1">
    <location>
        <begin position="235"/>
        <end position="252"/>
    </location>
</feature>
<comment type="caution">
    <text evidence="2">The sequence shown here is derived from an EMBL/GenBank/DDBJ whole genome shotgun (WGS) entry which is preliminary data.</text>
</comment>
<dbReference type="PANTHER" id="PTHR37508">
    <property type="entry name" value="TRANSMEMBRANE PROTEIN"/>
    <property type="match status" value="1"/>
</dbReference>
<evidence type="ECO:0000313" key="3">
    <source>
        <dbReference type="Proteomes" id="UP000247409"/>
    </source>
</evidence>
<dbReference type="AlphaFoldDB" id="A0A2V3J149"/>
<dbReference type="EMBL" id="NBIV01000017">
    <property type="protein sequence ID" value="PXF48045.1"/>
    <property type="molecule type" value="Genomic_DNA"/>
</dbReference>